<gene>
    <name evidence="1" type="ORF">KAOT1_02034</name>
</gene>
<evidence type="ECO:0000313" key="1">
    <source>
        <dbReference type="EMBL" id="EDP95076.1"/>
    </source>
</evidence>
<comment type="caution">
    <text evidence="1">The sequence shown here is derived from an EMBL/GenBank/DDBJ whole genome shotgun (WGS) entry which is preliminary data.</text>
</comment>
<reference evidence="1 2" key="1">
    <citation type="journal article" date="2011" name="J. Bacteriol.">
        <title>Genome sequence of the algicidal bacterium Kordia algicida OT-1.</title>
        <authorList>
            <person name="Lee H.S."/>
            <person name="Kang S.G."/>
            <person name="Kwon K.K."/>
            <person name="Lee J.H."/>
            <person name="Kim S.J."/>
        </authorList>
    </citation>
    <scope>NUCLEOTIDE SEQUENCE [LARGE SCALE GENOMIC DNA]</scope>
    <source>
        <strain evidence="1 2">OT-1</strain>
    </source>
</reference>
<dbReference type="STRING" id="391587.KAOT1_02034"/>
<protein>
    <recommendedName>
        <fullName evidence="3">Helicase/UvrB N-terminal domain-containing protein</fullName>
    </recommendedName>
</protein>
<dbReference type="eggNOG" id="ENOG502Z7YA">
    <property type="taxonomic scope" value="Bacteria"/>
</dbReference>
<proteinExistence type="predicted"/>
<organism evidence="1 2">
    <name type="scientific">Kordia algicida OT-1</name>
    <dbReference type="NCBI Taxonomy" id="391587"/>
    <lineage>
        <taxon>Bacteria</taxon>
        <taxon>Pseudomonadati</taxon>
        <taxon>Bacteroidota</taxon>
        <taxon>Flavobacteriia</taxon>
        <taxon>Flavobacteriales</taxon>
        <taxon>Flavobacteriaceae</taxon>
        <taxon>Kordia</taxon>
    </lineage>
</organism>
<keyword evidence="2" id="KW-1185">Reference proteome</keyword>
<dbReference type="EMBL" id="ABIB01000011">
    <property type="protein sequence ID" value="EDP95076.1"/>
    <property type="molecule type" value="Genomic_DNA"/>
</dbReference>
<sequence>MIEILNNHCNKENGLLLFNPPTGSGKTYNVLTWIFENYKKYCKENRKIFFVTNLKKNLPYEELRDNFFIPQKKLYDFEKDITFLDSNSDYLINRFKDIEESINDYFKNFKVFYSIKSNVTEINNHKENPKLKTYVKKLKDELRTDFEPKFRRIIEKYLKENFKNKQERIRAIKNTDELKWMGELYPAVFTSKRKVFFLSVNKFYVKNSTLIEPSYSFLENDITKDAIIFIDEFDATKSNILKIIIDNGKNQRIDFIHLFTEIYWALSKNTLPQKFITHSEKRQELLDNNYGLPLTDIQKTLLDKSEEIVKKYQLNYSFKTTNTEQENINQRNLLFHDFQYHSVYRNDKKFIRLNQNDLSKTNEIVFENTKPKGESMVHLLNDIKGFINYFSGRIKSIAENYQQLENDDKENNTKKSEFTFDSALSTVIEEFALDSKYKNFIINNILSAREKTKKNKKGKPELNYDLSVYENGFRYYDFVDDDSHQSKTKTFIYSFQNTPEKFLLKLAEKSKVIGISATAYMKTVTGNYDINYFKRQLGTKFIELTKSENKMLFDLFEKQNKYYSKINIHTEWLDFIDKQNDFEVLFGNKELADDILGKLSALKTTDYEFNRYLKISHSFKEFLLKEDIRGFLCLLNKEPKWNDRALNLKILEEIFSNLILETNQKDHFISYGNEEFNVKNSYTVVNSTDFENKKSAFIEKLEQGKKIFIISMYQTMGAGQNIQFISPNPKKMIDVRSDELTNWNTENKTDINAIYLDKPTHIFQQINKNLNEEGFIKYLFQLEFLAQIGVISIYQLNAEVSRAFKNLLASFNTKENLGNPKVDLYKGENIKQHYAKFIIQAIGRICRTNLKSQNIYIYADKKIDEYICDFDVENNLVLNEFKVLVKSSKQLIQNKKEKNAKFKNLATTTNRKVHSIIQKFISNKDWGWTQKRLDEWDNLRKMCLRFPTVSEDEINKHNLNRILDLYIELPHISNNYHFNLKKTEFFNDYKNISVDFNANKGSKVSSESARLNELLEIDGVREFFEEKKWATEFKINQYIITPVMFNNIYKGALGECIGKFIFEKHFGIHLEELEVDYYENFDYKIKETDIYIDFKHWKESTEINFDEQESKIRKKLEKVKGERVFIINILSSSEKRIIKSIDEKIIEVPFLWNTETKELNHSILKDINAYATL</sequence>
<name>A9E6R8_9FLAO</name>
<dbReference type="HOGENOM" id="CLU_007856_0_0_10"/>
<accession>A9E6R8</accession>
<evidence type="ECO:0000313" key="2">
    <source>
        <dbReference type="Proteomes" id="UP000002945"/>
    </source>
</evidence>
<dbReference type="AlphaFoldDB" id="A9E6R8"/>
<dbReference type="Proteomes" id="UP000002945">
    <property type="component" value="Unassembled WGS sequence"/>
</dbReference>
<dbReference type="RefSeq" id="WP_007092982.1">
    <property type="nucleotide sequence ID" value="NZ_CP142125.1"/>
</dbReference>
<dbReference type="OrthoDB" id="6372157at2"/>
<evidence type="ECO:0008006" key="3">
    <source>
        <dbReference type="Google" id="ProtNLM"/>
    </source>
</evidence>